<proteinExistence type="predicted"/>
<keyword evidence="2" id="KW-1185">Reference proteome</keyword>
<dbReference type="OrthoDB" id="3478287at2"/>
<accession>A0A6I4WD31</accession>
<dbReference type="Proteomes" id="UP000431901">
    <property type="component" value="Unassembled WGS sequence"/>
</dbReference>
<evidence type="ECO:0000313" key="1">
    <source>
        <dbReference type="EMBL" id="MXQ67618.1"/>
    </source>
</evidence>
<protein>
    <recommendedName>
        <fullName evidence="3">HEAT repeat domain-containing protein</fullName>
    </recommendedName>
</protein>
<evidence type="ECO:0000313" key="2">
    <source>
        <dbReference type="Proteomes" id="UP000431901"/>
    </source>
</evidence>
<organism evidence="1 2">
    <name type="scientific">Actinomadura rayongensis</name>
    <dbReference type="NCBI Taxonomy" id="1429076"/>
    <lineage>
        <taxon>Bacteria</taxon>
        <taxon>Bacillati</taxon>
        <taxon>Actinomycetota</taxon>
        <taxon>Actinomycetes</taxon>
        <taxon>Streptosporangiales</taxon>
        <taxon>Thermomonosporaceae</taxon>
        <taxon>Actinomadura</taxon>
    </lineage>
</organism>
<dbReference type="AlphaFoldDB" id="A0A6I4WD31"/>
<comment type="caution">
    <text evidence="1">The sequence shown here is derived from an EMBL/GenBank/DDBJ whole genome shotgun (WGS) entry which is preliminary data.</text>
</comment>
<sequence length="178" mass="18962">MLRPGTTVEDVDALAQLLRWPMTGVTERDRATGTDGRVTWQADGPALHYGEDAMFGIGHYRLAGGRQAVEAVAAQAAEALDAWTVKELCAAVDDAPDARARGQALLRLGLAAHEFDDDVHRRIAAALADGDARIRYAALFAASYSGYGQFGGKIAGMAAGDPEEFVRDRAAAIAHVRR</sequence>
<name>A0A6I4WD31_9ACTN</name>
<evidence type="ECO:0008006" key="3">
    <source>
        <dbReference type="Google" id="ProtNLM"/>
    </source>
</evidence>
<reference evidence="1 2" key="1">
    <citation type="submission" date="2019-12" db="EMBL/GenBank/DDBJ databases">
        <title>Nocardia macrotermitis sp. nov. and Nocardia aurantia sp. nov., isolated from the gut of the fungus growing-termite Macrotermes natalensis.</title>
        <authorList>
            <person name="Christine B."/>
            <person name="Rene B."/>
        </authorList>
    </citation>
    <scope>NUCLEOTIDE SEQUENCE [LARGE SCALE GENOMIC DNA]</scope>
    <source>
        <strain evidence="1 2">DSM 102126</strain>
    </source>
</reference>
<dbReference type="EMBL" id="WUTW01000008">
    <property type="protein sequence ID" value="MXQ67618.1"/>
    <property type="molecule type" value="Genomic_DNA"/>
</dbReference>
<gene>
    <name evidence="1" type="ORF">GQ466_26730</name>
</gene>